<dbReference type="KEGG" id="alka:J0B03_00065"/>
<dbReference type="GO" id="GO:0003848">
    <property type="term" value="F:2-amino-4-hydroxy-6-hydroxymethyldihydropteridine diphosphokinase activity"/>
    <property type="evidence" value="ECO:0007669"/>
    <property type="project" value="UniProtKB-EC"/>
</dbReference>
<keyword evidence="8" id="KW-0289">Folate biosynthesis</keyword>
<keyword evidence="11" id="KW-1185">Reference proteome</keyword>
<comment type="catalytic activity">
    <reaction evidence="1">
        <text>6-hydroxymethyl-7,8-dihydropterin + ATP = (7,8-dihydropterin-6-yl)methyl diphosphate + AMP + H(+)</text>
        <dbReference type="Rhea" id="RHEA:11412"/>
        <dbReference type="ChEBI" id="CHEBI:15378"/>
        <dbReference type="ChEBI" id="CHEBI:30616"/>
        <dbReference type="ChEBI" id="CHEBI:44841"/>
        <dbReference type="ChEBI" id="CHEBI:72950"/>
        <dbReference type="ChEBI" id="CHEBI:456215"/>
        <dbReference type="EC" id="2.7.6.3"/>
    </reaction>
</comment>
<gene>
    <name evidence="10" type="primary">folK</name>
    <name evidence="10" type="ORF">J0B03_00065</name>
</gene>
<dbReference type="EC" id="2.7.6.3" evidence="3"/>
<evidence type="ECO:0000256" key="6">
    <source>
        <dbReference type="ARBA" id="ARBA00022777"/>
    </source>
</evidence>
<dbReference type="CDD" id="cd00483">
    <property type="entry name" value="HPPK"/>
    <property type="match status" value="1"/>
</dbReference>
<dbReference type="GO" id="GO:0005524">
    <property type="term" value="F:ATP binding"/>
    <property type="evidence" value="ECO:0007669"/>
    <property type="project" value="UniProtKB-KW"/>
</dbReference>
<evidence type="ECO:0000256" key="5">
    <source>
        <dbReference type="ARBA" id="ARBA00022741"/>
    </source>
</evidence>
<keyword evidence="4 10" id="KW-0808">Transferase</keyword>
<evidence type="ECO:0000313" key="10">
    <source>
        <dbReference type="EMBL" id="QSX08525.1"/>
    </source>
</evidence>
<dbReference type="PROSITE" id="PS00794">
    <property type="entry name" value="HPPK"/>
    <property type="match status" value="1"/>
</dbReference>
<evidence type="ECO:0000256" key="8">
    <source>
        <dbReference type="ARBA" id="ARBA00022909"/>
    </source>
</evidence>
<sequence length="163" mass="18909">MKQVFLSLGSNMGDTRNNLKEAIHRLGEKVKIDAISSFYQTEPVGYVEQDWFLNVVLKGRTDLEPYELLEYCQGIEQEMKRVKTIRFGPRIIDIDILLYQDFSSTDVELTVPHPRMKQRAFVMVPLYEIAPELTICDTSIQQIVEQLEGEKIIKMEEAHEEGQ</sequence>
<dbReference type="InterPro" id="IPR035907">
    <property type="entry name" value="Hppk_sf"/>
</dbReference>
<evidence type="ECO:0000313" key="11">
    <source>
        <dbReference type="Proteomes" id="UP000663499"/>
    </source>
</evidence>
<dbReference type="PANTHER" id="PTHR43071:SF1">
    <property type="entry name" value="2-AMINO-4-HYDROXY-6-HYDROXYMETHYLDIHYDROPTERIDINE PYROPHOSPHOKINASE"/>
    <property type="match status" value="1"/>
</dbReference>
<evidence type="ECO:0000256" key="2">
    <source>
        <dbReference type="ARBA" id="ARBA00005051"/>
    </source>
</evidence>
<dbReference type="RefSeq" id="WP_207299866.1">
    <property type="nucleotide sequence ID" value="NZ_CP071444.1"/>
</dbReference>
<dbReference type="SUPFAM" id="SSF55083">
    <property type="entry name" value="6-hydroxymethyl-7,8-dihydropterin pyrophosphokinase, HPPK"/>
    <property type="match status" value="1"/>
</dbReference>
<dbReference type="PANTHER" id="PTHR43071">
    <property type="entry name" value="2-AMINO-4-HYDROXY-6-HYDROXYMETHYLDIHYDROPTERIDINE PYROPHOSPHOKINASE"/>
    <property type="match status" value="1"/>
</dbReference>
<evidence type="ECO:0000256" key="3">
    <source>
        <dbReference type="ARBA" id="ARBA00013253"/>
    </source>
</evidence>
<comment type="pathway">
    <text evidence="2">Cofactor biosynthesis; tetrahydrofolate biosynthesis; 2-amino-4-hydroxy-6-hydroxymethyl-7,8-dihydropteridine diphosphate from 7,8-dihydroneopterin triphosphate: step 4/4.</text>
</comment>
<dbReference type="NCBIfam" id="TIGR01498">
    <property type="entry name" value="folK"/>
    <property type="match status" value="1"/>
</dbReference>
<name>A0A974XH38_9FIRM</name>
<evidence type="ECO:0000256" key="4">
    <source>
        <dbReference type="ARBA" id="ARBA00022679"/>
    </source>
</evidence>
<evidence type="ECO:0000256" key="7">
    <source>
        <dbReference type="ARBA" id="ARBA00022840"/>
    </source>
</evidence>
<accession>A0A974XH38</accession>
<dbReference type="Pfam" id="PF01288">
    <property type="entry name" value="HPPK"/>
    <property type="match status" value="1"/>
</dbReference>
<dbReference type="InterPro" id="IPR000550">
    <property type="entry name" value="Hppk"/>
</dbReference>
<keyword evidence="7" id="KW-0067">ATP-binding</keyword>
<keyword evidence="6" id="KW-0418">Kinase</keyword>
<dbReference type="GO" id="GO:0016301">
    <property type="term" value="F:kinase activity"/>
    <property type="evidence" value="ECO:0007669"/>
    <property type="project" value="UniProtKB-KW"/>
</dbReference>
<dbReference type="GO" id="GO:0046656">
    <property type="term" value="P:folic acid biosynthetic process"/>
    <property type="evidence" value="ECO:0007669"/>
    <property type="project" value="UniProtKB-KW"/>
</dbReference>
<reference evidence="10" key="1">
    <citation type="submission" date="2021-03" db="EMBL/GenBank/DDBJ databases">
        <title>Alkalibacter marinus sp. nov., isolated from tidal flat sediment.</title>
        <authorList>
            <person name="Namirimu T."/>
            <person name="Yang J.-A."/>
            <person name="Yang S.-H."/>
            <person name="Kim Y.-J."/>
            <person name="Kwon K.K."/>
        </authorList>
    </citation>
    <scope>NUCLEOTIDE SEQUENCE</scope>
    <source>
        <strain evidence="10">ES005</strain>
    </source>
</reference>
<feature type="domain" description="7,8-dihydro-6-hydroxymethylpterin-pyrophosphokinase" evidence="9">
    <location>
        <begin position="86"/>
        <end position="97"/>
    </location>
</feature>
<protein>
    <recommendedName>
        <fullName evidence="3">2-amino-4-hydroxy-6-hydroxymethyldihydropteridine diphosphokinase</fullName>
        <ecNumber evidence="3">2.7.6.3</ecNumber>
    </recommendedName>
</protein>
<dbReference type="Proteomes" id="UP000663499">
    <property type="component" value="Chromosome"/>
</dbReference>
<dbReference type="AlphaFoldDB" id="A0A974XH38"/>
<evidence type="ECO:0000256" key="1">
    <source>
        <dbReference type="ARBA" id="ARBA00000198"/>
    </source>
</evidence>
<dbReference type="EMBL" id="CP071444">
    <property type="protein sequence ID" value="QSX08525.1"/>
    <property type="molecule type" value="Genomic_DNA"/>
</dbReference>
<dbReference type="Gene3D" id="3.30.70.560">
    <property type="entry name" value="7,8-Dihydro-6-hydroxymethylpterin-pyrophosphokinase HPPK"/>
    <property type="match status" value="1"/>
</dbReference>
<proteinExistence type="predicted"/>
<keyword evidence="5" id="KW-0547">Nucleotide-binding</keyword>
<organism evidence="10 11">
    <name type="scientific">Alkalibacter rhizosphaerae</name>
    <dbReference type="NCBI Taxonomy" id="2815577"/>
    <lineage>
        <taxon>Bacteria</taxon>
        <taxon>Bacillati</taxon>
        <taxon>Bacillota</taxon>
        <taxon>Clostridia</taxon>
        <taxon>Eubacteriales</taxon>
        <taxon>Eubacteriaceae</taxon>
        <taxon>Alkalibacter</taxon>
    </lineage>
</organism>
<evidence type="ECO:0000259" key="9">
    <source>
        <dbReference type="PROSITE" id="PS00794"/>
    </source>
</evidence>